<gene>
    <name evidence="6" type="ORF">FNF27_02821</name>
    <name evidence="5" type="ORF">FNF28_01165</name>
    <name evidence="3" type="ORF">FNF29_03197</name>
    <name evidence="4" type="ORF">FNF31_03934</name>
</gene>
<evidence type="ECO:0008006" key="11">
    <source>
        <dbReference type="Google" id="ProtNLM"/>
    </source>
</evidence>
<dbReference type="Proteomes" id="UP000322899">
    <property type="component" value="Unassembled WGS sequence"/>
</dbReference>
<evidence type="ECO:0000313" key="3">
    <source>
        <dbReference type="EMBL" id="KAA0153380.1"/>
    </source>
</evidence>
<feature type="transmembrane region" description="Helical" evidence="2">
    <location>
        <begin position="44"/>
        <end position="67"/>
    </location>
</feature>
<feature type="region of interest" description="Disordered" evidence="1">
    <location>
        <begin position="323"/>
        <end position="397"/>
    </location>
</feature>
<keyword evidence="2" id="KW-0472">Membrane</keyword>
<dbReference type="AlphaFoldDB" id="A0A5A8ED00"/>
<reference evidence="7 8" key="1">
    <citation type="submission" date="2019-07" db="EMBL/GenBank/DDBJ databases">
        <title>Genomes of Cafeteria roenbergensis.</title>
        <authorList>
            <person name="Fischer M.G."/>
            <person name="Hackl T."/>
            <person name="Roman M."/>
        </authorList>
    </citation>
    <scope>NUCLEOTIDE SEQUENCE [LARGE SCALE GENOMIC DNA]</scope>
    <source>
        <strain evidence="3 8">BVI</strain>
        <strain evidence="4 10">Cflag</strain>
        <strain evidence="6 7">E4-10P</strain>
        <strain evidence="5 9">RCC970-E3</strain>
    </source>
</reference>
<feature type="transmembrane region" description="Helical" evidence="2">
    <location>
        <begin position="160"/>
        <end position="183"/>
    </location>
</feature>
<dbReference type="EMBL" id="VLTM01000038">
    <property type="protein sequence ID" value="KAA0161093.1"/>
    <property type="molecule type" value="Genomic_DNA"/>
</dbReference>
<keyword evidence="8" id="KW-1185">Reference proteome</keyword>
<dbReference type="EMBL" id="VLTO01000012">
    <property type="protein sequence ID" value="KAA0175735.1"/>
    <property type="molecule type" value="Genomic_DNA"/>
</dbReference>
<evidence type="ECO:0000256" key="2">
    <source>
        <dbReference type="SAM" id="Phobius"/>
    </source>
</evidence>
<feature type="compositionally biased region" description="Low complexity" evidence="1">
    <location>
        <begin position="512"/>
        <end position="521"/>
    </location>
</feature>
<evidence type="ECO:0000313" key="4">
    <source>
        <dbReference type="EMBL" id="KAA0161093.1"/>
    </source>
</evidence>
<protein>
    <recommendedName>
        <fullName evidence="11">THH1/TOM1/TOM3 domain-containing protein</fullName>
    </recommendedName>
</protein>
<organism evidence="6 7">
    <name type="scientific">Cafeteria roenbergensis</name>
    <name type="common">Marine flagellate</name>
    <dbReference type="NCBI Taxonomy" id="33653"/>
    <lineage>
        <taxon>Eukaryota</taxon>
        <taxon>Sar</taxon>
        <taxon>Stramenopiles</taxon>
        <taxon>Bigyra</taxon>
        <taxon>Opalozoa</taxon>
        <taxon>Bicosoecida</taxon>
        <taxon>Cafeteriaceae</taxon>
        <taxon>Cafeteria</taxon>
    </lineage>
</organism>
<sequence length="591" mass="61140">MGSSQDDGVISSVTLAVMFGALVIAGLLALFSGSHPKTRMIRRFVAIGLAGSFARMMYFAIPDYVWGQPVVPEEPNERFSLPWWTTFLQWLVYTVGNVCFFAQQGVILYFWLAAYNALRSRKPHQMGRPEQLYAIAVAVYALAELVLCGVYFGVPFFTVALVHSALQCICSLGIAIFFVTLFWQLRSALGPAESASLIKPQQSQGADYARSEAGGSSLMGTTRLSSTGYGSIGAQDAPREPPATSEADAERERKMTKIQLVASVCAFANVFRGCVMIYQCVLLSGGHLAFPKAWWVVIIVDYTLTEAFAFAAVLLVLRKPSKPAPAAEPLPRRRLLSTGAPPSGSAAPHQPGSGGRSRVATGSTVTVVSSPSAPAGFQGAPTGADGGNRGRGSLASSSGAATAASAAYAGMDAGGRGRADSQGEIAWAADDGNADFGNTPPDDGLMGDHGGFGHAQRRGSDFAMDEEPGWADEGGDYSLVLATTPTAPPAPVAAGAAGAAYGRSRRGDDGHGLSVPSSSRSPGGGGASEPVAVPGRAQGSSGFGGTPGNATLGADGDLVFDEHLAGGYLKPVKESVESDAAFPAGMALRRG</sequence>
<dbReference type="EMBL" id="VLTN01000016">
    <property type="protein sequence ID" value="KAA0153380.1"/>
    <property type="molecule type" value="Genomic_DNA"/>
</dbReference>
<dbReference type="Proteomes" id="UP000325113">
    <property type="component" value="Unassembled WGS sequence"/>
</dbReference>
<evidence type="ECO:0000256" key="1">
    <source>
        <dbReference type="SAM" id="MobiDB-lite"/>
    </source>
</evidence>
<feature type="transmembrane region" description="Helical" evidence="2">
    <location>
        <begin position="12"/>
        <end position="32"/>
    </location>
</feature>
<proteinExistence type="predicted"/>
<dbReference type="Proteomes" id="UP000324907">
    <property type="component" value="Unassembled WGS sequence"/>
</dbReference>
<dbReference type="OrthoDB" id="10358743at2759"/>
<keyword evidence="2" id="KW-1133">Transmembrane helix</keyword>
<feature type="region of interest" description="Disordered" evidence="1">
    <location>
        <begin position="231"/>
        <end position="250"/>
    </location>
</feature>
<feature type="transmembrane region" description="Helical" evidence="2">
    <location>
        <begin position="132"/>
        <end position="154"/>
    </location>
</feature>
<keyword evidence="2" id="KW-0812">Transmembrane</keyword>
<evidence type="ECO:0000313" key="8">
    <source>
        <dbReference type="Proteomes" id="UP000323011"/>
    </source>
</evidence>
<feature type="transmembrane region" description="Helical" evidence="2">
    <location>
        <begin position="260"/>
        <end position="281"/>
    </location>
</feature>
<evidence type="ECO:0000313" key="10">
    <source>
        <dbReference type="Proteomes" id="UP000325113"/>
    </source>
</evidence>
<feature type="compositionally biased region" description="Low complexity" evidence="1">
    <location>
        <begin position="356"/>
        <end position="376"/>
    </location>
</feature>
<accession>A0A5A8ED00</accession>
<feature type="compositionally biased region" description="Acidic residues" evidence="1">
    <location>
        <begin position="463"/>
        <end position="475"/>
    </location>
</feature>
<dbReference type="EMBL" id="VLTL01000010">
    <property type="protein sequence ID" value="KAA0170892.1"/>
    <property type="molecule type" value="Genomic_DNA"/>
</dbReference>
<feature type="transmembrane region" description="Helical" evidence="2">
    <location>
        <begin position="87"/>
        <end position="112"/>
    </location>
</feature>
<dbReference type="PANTHER" id="PTHR31142:SF4">
    <property type="entry name" value="OS01G0751300 PROTEIN"/>
    <property type="match status" value="1"/>
</dbReference>
<comment type="caution">
    <text evidence="6">The sequence shown here is derived from an EMBL/GenBank/DDBJ whole genome shotgun (WGS) entry which is preliminary data.</text>
</comment>
<evidence type="ECO:0000313" key="7">
    <source>
        <dbReference type="Proteomes" id="UP000322899"/>
    </source>
</evidence>
<dbReference type="Proteomes" id="UP000323011">
    <property type="component" value="Unassembled WGS sequence"/>
</dbReference>
<feature type="region of interest" description="Disordered" evidence="1">
    <location>
        <begin position="430"/>
        <end position="555"/>
    </location>
</feature>
<evidence type="ECO:0000313" key="6">
    <source>
        <dbReference type="EMBL" id="KAA0175735.1"/>
    </source>
</evidence>
<dbReference type="PANTHER" id="PTHR31142">
    <property type="entry name" value="TOBAMOVIRUS MULTIPLICATION PROTEIN 1-LIKE ISOFORM X1"/>
    <property type="match status" value="1"/>
</dbReference>
<dbReference type="InterPro" id="IPR040226">
    <property type="entry name" value="THH1/TOM1/TOM3"/>
</dbReference>
<evidence type="ECO:0000313" key="5">
    <source>
        <dbReference type="EMBL" id="KAA0170892.1"/>
    </source>
</evidence>
<name>A0A5A8ED00_CAFRO</name>
<evidence type="ECO:0000313" key="9">
    <source>
        <dbReference type="Proteomes" id="UP000324907"/>
    </source>
</evidence>
<feature type="transmembrane region" description="Helical" evidence="2">
    <location>
        <begin position="293"/>
        <end position="317"/>
    </location>
</feature>